<dbReference type="PRINTS" id="PR00080">
    <property type="entry name" value="SDRFAMILY"/>
</dbReference>
<dbReference type="Pfam" id="PF13561">
    <property type="entry name" value="adh_short_C2"/>
    <property type="match status" value="1"/>
</dbReference>
<dbReference type="EMBL" id="CP000390">
    <property type="protein sequence ID" value="ABG63877.1"/>
    <property type="molecule type" value="Genomic_DNA"/>
</dbReference>
<dbReference type="InterPro" id="IPR002347">
    <property type="entry name" value="SDR_fam"/>
</dbReference>
<dbReference type="CDD" id="cd05233">
    <property type="entry name" value="SDR_c"/>
    <property type="match status" value="1"/>
</dbReference>
<dbReference type="PRINTS" id="PR00081">
    <property type="entry name" value="GDHRDH"/>
</dbReference>
<comment type="similarity">
    <text evidence="1">Belongs to the short-chain dehydrogenases/reductases (SDR) family.</text>
</comment>
<organism evidence="5">
    <name type="scientific">Chelativorans sp. (strain BNC1)</name>
    <dbReference type="NCBI Taxonomy" id="266779"/>
    <lineage>
        <taxon>Bacteria</taxon>
        <taxon>Pseudomonadati</taxon>
        <taxon>Pseudomonadota</taxon>
        <taxon>Alphaproteobacteria</taxon>
        <taxon>Hyphomicrobiales</taxon>
        <taxon>Phyllobacteriaceae</taxon>
        <taxon>Chelativorans</taxon>
    </lineage>
</organism>
<dbReference type="OrthoDB" id="9809287at2"/>
<evidence type="ECO:0000256" key="1">
    <source>
        <dbReference type="ARBA" id="ARBA00006484"/>
    </source>
</evidence>
<dbReference type="SMART" id="SM00822">
    <property type="entry name" value="PKS_KR"/>
    <property type="match status" value="1"/>
</dbReference>
<feature type="domain" description="Ketoreductase" evidence="4">
    <location>
        <begin position="7"/>
        <end position="175"/>
    </location>
</feature>
<dbReference type="KEGG" id="mes:Meso_2493"/>
<dbReference type="PANTHER" id="PTHR24321:SF8">
    <property type="entry name" value="ESTRADIOL 17-BETA-DEHYDROGENASE 8-RELATED"/>
    <property type="match status" value="1"/>
</dbReference>
<dbReference type="Gene3D" id="3.40.50.720">
    <property type="entry name" value="NAD(P)-binding Rossmann-like Domain"/>
    <property type="match status" value="1"/>
</dbReference>
<dbReference type="NCBIfam" id="NF005559">
    <property type="entry name" value="PRK07231.1"/>
    <property type="match status" value="1"/>
</dbReference>
<dbReference type="GO" id="GO:0016491">
    <property type="term" value="F:oxidoreductase activity"/>
    <property type="evidence" value="ECO:0007669"/>
    <property type="project" value="UniProtKB-KW"/>
</dbReference>
<evidence type="ECO:0000256" key="3">
    <source>
        <dbReference type="ARBA" id="ARBA00023027"/>
    </source>
</evidence>
<dbReference type="InterPro" id="IPR036291">
    <property type="entry name" value="NAD(P)-bd_dom_sf"/>
</dbReference>
<gene>
    <name evidence="5" type="ordered locus">Meso_2493</name>
</gene>
<dbReference type="STRING" id="266779.Meso_2493"/>
<dbReference type="eggNOG" id="COG1028">
    <property type="taxonomic scope" value="Bacteria"/>
</dbReference>
<accession>Q11FE8</accession>
<evidence type="ECO:0000313" key="5">
    <source>
        <dbReference type="EMBL" id="ABG63877.1"/>
    </source>
</evidence>
<evidence type="ECO:0000256" key="2">
    <source>
        <dbReference type="ARBA" id="ARBA00023002"/>
    </source>
</evidence>
<keyword evidence="3" id="KW-0520">NAD</keyword>
<dbReference type="AlphaFoldDB" id="Q11FE8"/>
<proteinExistence type="inferred from homology"/>
<dbReference type="InterPro" id="IPR057326">
    <property type="entry name" value="KR_dom"/>
</dbReference>
<keyword evidence="2" id="KW-0560">Oxidoreductase</keyword>
<sequence>MGRLQEKTCIVTGGAGSIGSATARLFLQEGARVLLVDRDAAGLQRLAAELGGRERLAWAAADVSDAAQTAAYVEKAVQTFGPVDVLFSNAGNFGVVRPIADYPDEVFEAVMAVHVRGAYLAAKHTVPKMRDGGSIIITSSVAGVRGDAGVYAYITAKHAQVGLMRCLAKELAPRGIRVNTIHPGPVENGFQLSVEEGVGKALDVDGAEFFNRLIPLARHATPQEIARSVLYLASDESSFTTGTTLMVDGGMSV</sequence>
<dbReference type="PANTHER" id="PTHR24321">
    <property type="entry name" value="DEHYDROGENASES, SHORT CHAIN"/>
    <property type="match status" value="1"/>
</dbReference>
<dbReference type="SUPFAM" id="SSF51735">
    <property type="entry name" value="NAD(P)-binding Rossmann-fold domains"/>
    <property type="match status" value="1"/>
</dbReference>
<protein>
    <submittedName>
        <fullName evidence="5">Short-chain dehydrogenase/reductase SDR</fullName>
    </submittedName>
</protein>
<dbReference type="HOGENOM" id="CLU_010194_1_0_5"/>
<evidence type="ECO:0000259" key="4">
    <source>
        <dbReference type="SMART" id="SM00822"/>
    </source>
</evidence>
<reference evidence="5" key="1">
    <citation type="submission" date="2006-06" db="EMBL/GenBank/DDBJ databases">
        <title>Complete sequence of chromosome of Chelativorans sp. BNC1.</title>
        <authorList>
            <consortium name="US DOE Joint Genome Institute"/>
            <person name="Copeland A."/>
            <person name="Lucas S."/>
            <person name="Lapidus A."/>
            <person name="Barry K."/>
            <person name="Detter J.C."/>
            <person name="Glavina del Rio T."/>
            <person name="Hammon N."/>
            <person name="Israni S."/>
            <person name="Dalin E."/>
            <person name="Tice H."/>
            <person name="Pitluck S."/>
            <person name="Chertkov O."/>
            <person name="Brettin T."/>
            <person name="Bruce D."/>
            <person name="Han C."/>
            <person name="Tapia R."/>
            <person name="Gilna P."/>
            <person name="Schmutz J."/>
            <person name="Larimer F."/>
            <person name="Land M."/>
            <person name="Hauser L."/>
            <person name="Kyrpides N."/>
            <person name="Mikhailova N."/>
            <person name="Richardson P."/>
        </authorList>
    </citation>
    <scope>NUCLEOTIDE SEQUENCE</scope>
    <source>
        <strain evidence="5">BNC1</strain>
    </source>
</reference>
<dbReference type="FunFam" id="3.40.50.720:FF:000084">
    <property type="entry name" value="Short-chain dehydrogenase reductase"/>
    <property type="match status" value="1"/>
</dbReference>
<name>Q11FE8_CHESB</name>